<dbReference type="EMBL" id="CP001778">
    <property type="protein sequence ID" value="ADD40872.1"/>
    <property type="molecule type" value="Genomic_DNA"/>
</dbReference>
<organism evidence="1 2">
    <name type="scientific">Stackebrandtia nassauensis (strain DSM 44728 / CIP 108903 / NRRL B-16338 / NBRC 102104 / LLR-40K-21)</name>
    <dbReference type="NCBI Taxonomy" id="446470"/>
    <lineage>
        <taxon>Bacteria</taxon>
        <taxon>Bacillati</taxon>
        <taxon>Actinomycetota</taxon>
        <taxon>Actinomycetes</taxon>
        <taxon>Glycomycetales</taxon>
        <taxon>Glycomycetaceae</taxon>
        <taxon>Stackebrandtia</taxon>
    </lineage>
</organism>
<protein>
    <submittedName>
        <fullName evidence="1">Uncharacterized protein</fullName>
    </submittedName>
</protein>
<name>D3QB55_STANL</name>
<evidence type="ECO:0000313" key="2">
    <source>
        <dbReference type="Proteomes" id="UP000000844"/>
    </source>
</evidence>
<dbReference type="InterPro" id="IPR049777">
    <property type="entry name" value="SCO2524-like"/>
</dbReference>
<dbReference type="HOGENOM" id="CLU_031194_0_0_11"/>
<dbReference type="OrthoDB" id="3311648at2"/>
<gene>
    <name evidence="1" type="ordered locus">Snas_1162</name>
</gene>
<dbReference type="Proteomes" id="UP000000844">
    <property type="component" value="Chromosome"/>
</dbReference>
<proteinExistence type="predicted"/>
<dbReference type="KEGG" id="sna:Snas_1162"/>
<reference evidence="1 2" key="1">
    <citation type="journal article" date="2009" name="Stand. Genomic Sci.">
        <title>Complete genome sequence of Stackebrandtia nassauensis type strain (LLR-40K-21).</title>
        <authorList>
            <person name="Munk C."/>
            <person name="Lapidus A."/>
            <person name="Copeland A."/>
            <person name="Jando M."/>
            <person name="Mayilraj S."/>
            <person name="Glavina Del Rio T."/>
            <person name="Nolan M."/>
            <person name="Chen F."/>
            <person name="Lucas S."/>
            <person name="Tice H."/>
            <person name="Cheng J.F."/>
            <person name="Han C."/>
            <person name="Detter J.C."/>
            <person name="Bruce D."/>
            <person name="Goodwin L."/>
            <person name="Chain P."/>
            <person name="Pitluck S."/>
            <person name="Goker M."/>
            <person name="Ovchinikova G."/>
            <person name="Pati A."/>
            <person name="Ivanova N."/>
            <person name="Mavromatis K."/>
            <person name="Chen A."/>
            <person name="Palaniappan K."/>
            <person name="Land M."/>
            <person name="Hauser L."/>
            <person name="Chang Y.J."/>
            <person name="Jeffries C.D."/>
            <person name="Bristow J."/>
            <person name="Eisen J.A."/>
            <person name="Markowitz V."/>
            <person name="Hugenholtz P."/>
            <person name="Kyrpides N.C."/>
            <person name="Klenk H.P."/>
        </authorList>
    </citation>
    <scope>NUCLEOTIDE SEQUENCE [LARGE SCALE GENOMIC DNA]</scope>
    <source>
        <strain evidence="2">DSM 44728 / CIP 108903 / NRRL B-16338 / NBRC 102104 / LLR-40K-21</strain>
    </source>
</reference>
<dbReference type="STRING" id="446470.Snas_1162"/>
<accession>D3QB55</accession>
<dbReference type="RefSeq" id="WP_013016443.1">
    <property type="nucleotide sequence ID" value="NC_013947.1"/>
</dbReference>
<sequence>MKIQPRQQLLDVWRALVNNSFRDGEWHWAGGKEPDSVINAQQMLCLMSPVMEINTLRFSRPNETYDDVAQSLRGLGDAVEAPRTLIQILTEYYEMHQVDGIPLFNGANHFTRYEGDKPPEDARRLDIVEGFALSVTLSLSVIDFARSFRVMLTRESLIDDATNLERLASQRLTAAMTGLLRSFTVNTFDYDSLPGEIMLATANQTSESPGKALDRLRADLQDVTAGLRDLRLGSGDPGELSASTRLYEVGWSWGVIKGAPKIEFLPNPETQRDGVALDAPYLYFTVVALDAVSDLFSERTRLLALLDEEQQRLAQAIQLRYDLTQRYWSILATFSQGRWPLEDLPWRTTDGEAEDYFSLLITSISIREFDARNVPDRDVWRLGEVLRELSNRGRITRRPLREDPAIPMHAVGMDTELSGIESTGSDLLGWKMLDYAALVFKRIVGLTRLLEDNQLRARMSSLIDDVWEHIRGRQSEEPAARGLWDAPSNVFDGVKDRPDPTWQITLRVVEGLVYASDLASAEPLRSERLISFADELLSEAKQLYDKELQRGGVRMAKPIQEALREADARLVRAQRIIESRPGSSVAILLETLRDLDKLDAARRGSDWSD</sequence>
<dbReference type="AlphaFoldDB" id="D3QB55"/>
<dbReference type="eggNOG" id="ENOG502Z94V">
    <property type="taxonomic scope" value="Bacteria"/>
</dbReference>
<keyword evidence="2" id="KW-1185">Reference proteome</keyword>
<dbReference type="NCBIfam" id="NF040567">
    <property type="entry name" value="SCO2524_fam"/>
    <property type="match status" value="1"/>
</dbReference>
<evidence type="ECO:0000313" key="1">
    <source>
        <dbReference type="EMBL" id="ADD40872.1"/>
    </source>
</evidence>